<keyword evidence="2" id="KW-1185">Reference proteome</keyword>
<dbReference type="RefSeq" id="XP_040714967.1">
    <property type="nucleotide sequence ID" value="XM_040854286.1"/>
</dbReference>
<comment type="caution">
    <text evidence="1">The sequence shown here is derived from an EMBL/GenBank/DDBJ whole genome shotgun (WGS) entry which is preliminary data.</text>
</comment>
<accession>A0A1Y2DVJ4</accession>
<reference evidence="1 2" key="1">
    <citation type="submission" date="2016-07" db="EMBL/GenBank/DDBJ databases">
        <title>Pervasive Adenine N6-methylation of Active Genes in Fungi.</title>
        <authorList>
            <consortium name="DOE Joint Genome Institute"/>
            <person name="Mondo S.J."/>
            <person name="Dannebaum R.O."/>
            <person name="Kuo R.C."/>
            <person name="Labutti K."/>
            <person name="Haridas S."/>
            <person name="Kuo A."/>
            <person name="Salamov A."/>
            <person name="Ahrendt S.R."/>
            <person name="Lipzen A."/>
            <person name="Sullivan W."/>
            <person name="Andreopoulos W.B."/>
            <person name="Clum A."/>
            <person name="Lindquist E."/>
            <person name="Daum C."/>
            <person name="Ramamoorthy G.K."/>
            <person name="Gryganskyi A."/>
            <person name="Culley D."/>
            <person name="Magnuson J.K."/>
            <person name="James T.Y."/>
            <person name="O'Malley M.A."/>
            <person name="Stajich J.E."/>
            <person name="Spatafora J.W."/>
            <person name="Visel A."/>
            <person name="Grigoriev I.V."/>
        </authorList>
    </citation>
    <scope>NUCLEOTIDE SEQUENCE [LARGE SCALE GENOMIC DNA]</scope>
    <source>
        <strain evidence="1 2">CBS 129021</strain>
    </source>
</reference>
<dbReference type="InParanoid" id="A0A1Y2DVJ4"/>
<sequence>MQHIGLSVVEIPDDRPALMRVGVPVDARVRHTFSADHMLDVVQCGDGVEKSSRSMDRKYHQNSIATLLSCCRSMSSIDSNAEKSISKAGAGTSRSQCDGFASKTFGGLIIPFRFKACTVTPWRQ</sequence>
<protein>
    <submittedName>
        <fullName evidence="1">Uncharacterized protein</fullName>
    </submittedName>
</protein>
<proteinExistence type="predicted"/>
<dbReference type="AlphaFoldDB" id="A0A1Y2DVJ4"/>
<name>A0A1Y2DVJ4_9PEZI</name>
<dbReference type="GeneID" id="63770498"/>
<dbReference type="OrthoDB" id="5598852at2759"/>
<evidence type="ECO:0000313" key="1">
    <source>
        <dbReference type="EMBL" id="ORY63310.1"/>
    </source>
</evidence>
<dbReference type="EMBL" id="MCFJ01000008">
    <property type="protein sequence ID" value="ORY63310.1"/>
    <property type="molecule type" value="Genomic_DNA"/>
</dbReference>
<organism evidence="1 2">
    <name type="scientific">Pseudomassariella vexata</name>
    <dbReference type="NCBI Taxonomy" id="1141098"/>
    <lineage>
        <taxon>Eukaryota</taxon>
        <taxon>Fungi</taxon>
        <taxon>Dikarya</taxon>
        <taxon>Ascomycota</taxon>
        <taxon>Pezizomycotina</taxon>
        <taxon>Sordariomycetes</taxon>
        <taxon>Xylariomycetidae</taxon>
        <taxon>Amphisphaeriales</taxon>
        <taxon>Pseudomassariaceae</taxon>
        <taxon>Pseudomassariella</taxon>
    </lineage>
</organism>
<evidence type="ECO:0000313" key="2">
    <source>
        <dbReference type="Proteomes" id="UP000193689"/>
    </source>
</evidence>
<gene>
    <name evidence="1" type="ORF">BCR38DRAFT_226519</name>
</gene>
<dbReference type="Proteomes" id="UP000193689">
    <property type="component" value="Unassembled WGS sequence"/>
</dbReference>